<reference evidence="4" key="1">
    <citation type="submission" date="2020-05" db="UniProtKB">
        <authorList>
            <consortium name="EnsemblMetazoa"/>
        </authorList>
    </citation>
    <scope>IDENTIFICATION</scope>
    <source>
        <strain evidence="4">TTRI</strain>
    </source>
</reference>
<dbReference type="Gene3D" id="3.40.50.720">
    <property type="entry name" value="NAD(P)-binding Rossmann-like Domain"/>
    <property type="match status" value="1"/>
</dbReference>
<evidence type="ECO:0000313" key="4">
    <source>
        <dbReference type="EnsemblMetazoa" id="GAUT038811-PA"/>
    </source>
</evidence>
<dbReference type="AlphaFoldDB" id="A0A1A9VIS4"/>
<dbReference type="InterPro" id="IPR002347">
    <property type="entry name" value="SDR_fam"/>
</dbReference>
<name>A0A1A9VIS4_GLOAU</name>
<proteinExistence type="inferred from homology"/>
<protein>
    <recommendedName>
        <fullName evidence="6">Alcohol dehydrogenase</fullName>
    </recommendedName>
</protein>
<dbReference type="PROSITE" id="PS00061">
    <property type="entry name" value="ADH_SHORT"/>
    <property type="match status" value="1"/>
</dbReference>
<organism evidence="4 5">
    <name type="scientific">Glossina austeni</name>
    <name type="common">Savannah tsetse fly</name>
    <dbReference type="NCBI Taxonomy" id="7395"/>
    <lineage>
        <taxon>Eukaryota</taxon>
        <taxon>Metazoa</taxon>
        <taxon>Ecdysozoa</taxon>
        <taxon>Arthropoda</taxon>
        <taxon>Hexapoda</taxon>
        <taxon>Insecta</taxon>
        <taxon>Pterygota</taxon>
        <taxon>Neoptera</taxon>
        <taxon>Endopterygota</taxon>
        <taxon>Diptera</taxon>
        <taxon>Brachycera</taxon>
        <taxon>Muscomorpha</taxon>
        <taxon>Hippoboscoidea</taxon>
        <taxon>Glossinidae</taxon>
        <taxon>Glossina</taxon>
    </lineage>
</organism>
<comment type="similarity">
    <text evidence="1 3">Belongs to the short-chain dehydrogenases/reductases (SDR) family.</text>
</comment>
<evidence type="ECO:0008006" key="6">
    <source>
        <dbReference type="Google" id="ProtNLM"/>
    </source>
</evidence>
<dbReference type="VEuPathDB" id="VectorBase:GAUT038811"/>
<keyword evidence="5" id="KW-1185">Reference proteome</keyword>
<evidence type="ECO:0000313" key="5">
    <source>
        <dbReference type="Proteomes" id="UP000078200"/>
    </source>
</evidence>
<keyword evidence="2" id="KW-0560">Oxidoreductase</keyword>
<dbReference type="InterPro" id="IPR002426">
    <property type="entry name" value="ADH_Ceratitis-type"/>
</dbReference>
<dbReference type="GO" id="GO:0004022">
    <property type="term" value="F:alcohol dehydrogenase (NAD+) activity"/>
    <property type="evidence" value="ECO:0007669"/>
    <property type="project" value="InterPro"/>
</dbReference>
<dbReference type="Pfam" id="PF00106">
    <property type="entry name" value="adh_short"/>
    <property type="match status" value="1"/>
</dbReference>
<evidence type="ECO:0000256" key="3">
    <source>
        <dbReference type="RuleBase" id="RU000363"/>
    </source>
</evidence>
<dbReference type="InterPro" id="IPR020904">
    <property type="entry name" value="Sc_DH/Rdtase_CS"/>
</dbReference>
<dbReference type="STRING" id="7395.A0A1A9VIS4"/>
<dbReference type="Proteomes" id="UP000078200">
    <property type="component" value="Unassembled WGS sequence"/>
</dbReference>
<evidence type="ECO:0000256" key="2">
    <source>
        <dbReference type="ARBA" id="ARBA00023002"/>
    </source>
</evidence>
<dbReference type="GO" id="GO:0005737">
    <property type="term" value="C:cytoplasm"/>
    <property type="evidence" value="ECO:0007669"/>
    <property type="project" value="TreeGrafter"/>
</dbReference>
<dbReference type="PRINTS" id="PR01169">
    <property type="entry name" value="CERATITISADH"/>
</dbReference>
<dbReference type="PRINTS" id="PR01167">
    <property type="entry name" value="INSADHFAMILY"/>
</dbReference>
<dbReference type="PANTHER" id="PTHR44229">
    <property type="entry name" value="15-HYDROXYPROSTAGLANDIN DEHYDROGENASE [NAD(+)]"/>
    <property type="match status" value="1"/>
</dbReference>
<dbReference type="PRINTS" id="PR00080">
    <property type="entry name" value="SDRFAMILY"/>
</dbReference>
<evidence type="ECO:0000256" key="1">
    <source>
        <dbReference type="ARBA" id="ARBA00006484"/>
    </source>
</evidence>
<sequence length="260" mass="28015">MFNFTGKNVVYVGDFNGVGLQVCYAVVQKPIKNLVVCSRTENVEVLKKIQSLNSTVKVTFVQVNVADRTSVDHAVKEIVQAVGHVDVLVNGTSVLADKDVDTTVAVNLTGVINTTLGLLPFMDKTQSGQGGVVVNVASVYGLEPGPAFSVYTAAKHGVVGFARSMANDALYKKTGVAFVCICPGLTTAEVMVNKRDQNNWLKWVPHTDDLWNAVTQSKTQTPEECAVNVVNVMDQMKNGGIYICQQGNVKEVVPTVYCTI</sequence>
<dbReference type="EnsemblMetazoa" id="GAUT038811-RA">
    <property type="protein sequence ID" value="GAUT038811-PA"/>
    <property type="gene ID" value="GAUT038811"/>
</dbReference>
<dbReference type="PANTHER" id="PTHR44229:SF8">
    <property type="entry name" value="ALCOHOL DEHYDROGENASE-RELATED"/>
    <property type="match status" value="1"/>
</dbReference>
<dbReference type="SUPFAM" id="SSF51735">
    <property type="entry name" value="NAD(P)-binding Rossmann-fold domains"/>
    <property type="match status" value="1"/>
</dbReference>
<accession>A0A1A9VIS4</accession>
<dbReference type="InterPro" id="IPR036291">
    <property type="entry name" value="NAD(P)-bd_dom_sf"/>
</dbReference>